<keyword evidence="4" id="KW-1185">Reference proteome</keyword>
<evidence type="ECO:0000256" key="2">
    <source>
        <dbReference type="SAM" id="Phobius"/>
    </source>
</evidence>
<sequence length="98" mass="10693">MSRTFDKQVVLDITVNLVPMAVLLGFVAMIALLDPWSDLGLVPGIQQYLLILIPLLALAWITKVAVEAIERSGGEVEPAGVGLDERDPPRRSPDETEK</sequence>
<dbReference type="InterPro" id="IPR046506">
    <property type="entry name" value="DUF6684"/>
</dbReference>
<feature type="compositionally biased region" description="Basic and acidic residues" evidence="1">
    <location>
        <begin position="83"/>
        <end position="98"/>
    </location>
</feature>
<dbReference type="EMBL" id="CP028858">
    <property type="protein sequence ID" value="AWB27471.1"/>
    <property type="molecule type" value="Genomic_DNA"/>
</dbReference>
<dbReference type="Pfam" id="PF20389">
    <property type="entry name" value="DUF6684"/>
    <property type="match status" value="1"/>
</dbReference>
<protein>
    <recommendedName>
        <fullName evidence="5">Cox cluster protein</fullName>
    </recommendedName>
</protein>
<evidence type="ECO:0000256" key="1">
    <source>
        <dbReference type="SAM" id="MobiDB-lite"/>
    </source>
</evidence>
<dbReference type="GeneID" id="36512242"/>
<keyword evidence="2" id="KW-1133">Transmembrane helix</keyword>
<evidence type="ECO:0000313" key="3">
    <source>
        <dbReference type="EMBL" id="AWB27471.1"/>
    </source>
</evidence>
<gene>
    <name evidence="3" type="ORF">HARCEL1_07005</name>
</gene>
<organism evidence="3 4">
    <name type="scientific">Halococcoides cellulosivorans</name>
    <dbReference type="NCBI Taxonomy" id="1679096"/>
    <lineage>
        <taxon>Archaea</taxon>
        <taxon>Methanobacteriati</taxon>
        <taxon>Methanobacteriota</taxon>
        <taxon>Stenosarchaea group</taxon>
        <taxon>Halobacteria</taxon>
        <taxon>Halobacteriales</taxon>
        <taxon>Haloarculaceae</taxon>
        <taxon>Halococcoides</taxon>
    </lineage>
</organism>
<keyword evidence="2" id="KW-0472">Membrane</keyword>
<dbReference type="Proteomes" id="UP000244727">
    <property type="component" value="Chromosome"/>
</dbReference>
<feature type="transmembrane region" description="Helical" evidence="2">
    <location>
        <begin position="9"/>
        <end position="33"/>
    </location>
</feature>
<proteinExistence type="predicted"/>
<accession>A0A2R4X120</accession>
<reference evidence="3 4" key="1">
    <citation type="submission" date="2018-04" db="EMBL/GenBank/DDBJ databases">
        <title>Halococcoides cellulosivorans gen. nov., sp. nov., an extremely halophilic cellulose-utilizing haloarchaeon from hypersaline lakes.</title>
        <authorList>
            <person name="Sorokin D.Y."/>
            <person name="Toshchakov S.V."/>
            <person name="Samarov N.I."/>
            <person name="Korzhenkov A."/>
            <person name="Kublanov I.V."/>
        </authorList>
    </citation>
    <scope>NUCLEOTIDE SEQUENCE [LARGE SCALE GENOMIC DNA]</scope>
    <source>
        <strain evidence="3 4">HArcel1</strain>
    </source>
</reference>
<evidence type="ECO:0008006" key="5">
    <source>
        <dbReference type="Google" id="ProtNLM"/>
    </source>
</evidence>
<dbReference type="AlphaFoldDB" id="A0A2R4X120"/>
<name>A0A2R4X120_9EURY</name>
<feature type="region of interest" description="Disordered" evidence="1">
    <location>
        <begin position="73"/>
        <end position="98"/>
    </location>
</feature>
<dbReference type="RefSeq" id="WP_108381840.1">
    <property type="nucleotide sequence ID" value="NZ_CP028858.1"/>
</dbReference>
<feature type="transmembrane region" description="Helical" evidence="2">
    <location>
        <begin position="45"/>
        <end position="62"/>
    </location>
</feature>
<evidence type="ECO:0000313" key="4">
    <source>
        <dbReference type="Proteomes" id="UP000244727"/>
    </source>
</evidence>
<dbReference type="KEGG" id="harc:HARCEL1_07005"/>
<keyword evidence="2" id="KW-0812">Transmembrane</keyword>